<gene>
    <name evidence="1" type="ORF">R28058_34011</name>
</gene>
<evidence type="ECO:0000313" key="2">
    <source>
        <dbReference type="Proteomes" id="UP000049127"/>
    </source>
</evidence>
<dbReference type="AlphaFoldDB" id="A0A0C7M9C1"/>
<reference evidence="2" key="1">
    <citation type="submission" date="2015-01" db="EMBL/GenBank/DDBJ databases">
        <authorList>
            <person name="Aslett M.A."/>
            <person name="De Silva N."/>
        </authorList>
    </citation>
    <scope>NUCLEOTIDE SEQUENCE [LARGE SCALE GENOMIC DNA]</scope>
    <source>
        <strain evidence="2">R28058</strain>
    </source>
</reference>
<organism evidence="1 2">
    <name type="scientific">Paraclostridium sordellii</name>
    <name type="common">Clostridium sordellii</name>
    <dbReference type="NCBI Taxonomy" id="1505"/>
    <lineage>
        <taxon>Bacteria</taxon>
        <taxon>Bacillati</taxon>
        <taxon>Bacillota</taxon>
        <taxon>Clostridia</taxon>
        <taxon>Peptostreptococcales</taxon>
        <taxon>Peptostreptococcaceae</taxon>
        <taxon>Paraclostridium</taxon>
    </lineage>
</organism>
<name>A0A0C7M9C1_PARSO</name>
<accession>A0A0C7M9C1</accession>
<sequence length="57" mass="6777">MKIKTVIENKSLEKEELINEEEEKTALNILKELEGHLIIRADKILNFCIKSLKYKKY</sequence>
<dbReference type="EMBL" id="CEKZ01000001">
    <property type="protein sequence ID" value="CEQ02050.1"/>
    <property type="molecule type" value="Genomic_DNA"/>
</dbReference>
<protein>
    <submittedName>
        <fullName evidence="1">Uncharacterized protein</fullName>
    </submittedName>
</protein>
<dbReference type="RefSeq" id="WP_154239339.1">
    <property type="nucleotide sequence ID" value="NZ_CEKZ01000001.1"/>
</dbReference>
<evidence type="ECO:0000313" key="1">
    <source>
        <dbReference type="EMBL" id="CEQ02050.1"/>
    </source>
</evidence>
<proteinExistence type="predicted"/>
<dbReference type="Proteomes" id="UP000049127">
    <property type="component" value="Unassembled WGS sequence"/>
</dbReference>